<dbReference type="InterPro" id="IPR045136">
    <property type="entry name" value="Iah1-like"/>
</dbReference>
<dbReference type="AlphaFoldDB" id="A0A0H5RW17"/>
<organism evidence="2">
    <name type="scientific">Spongospora subterranea</name>
    <dbReference type="NCBI Taxonomy" id="70186"/>
    <lineage>
        <taxon>Eukaryota</taxon>
        <taxon>Sar</taxon>
        <taxon>Rhizaria</taxon>
        <taxon>Endomyxa</taxon>
        <taxon>Phytomyxea</taxon>
        <taxon>Plasmodiophorida</taxon>
        <taxon>Plasmodiophoridae</taxon>
        <taxon>Spongospora</taxon>
    </lineage>
</organism>
<dbReference type="EMBL" id="HACM01012507">
    <property type="protein sequence ID" value="CRZ12949.1"/>
    <property type="molecule type" value="Transcribed_RNA"/>
</dbReference>
<feature type="non-terminal residue" evidence="2">
    <location>
        <position position="186"/>
    </location>
</feature>
<dbReference type="PANTHER" id="PTHR14209">
    <property type="entry name" value="ISOAMYL ACETATE-HYDROLYZING ESTERASE 1"/>
    <property type="match status" value="1"/>
</dbReference>
<dbReference type="InterPro" id="IPR036514">
    <property type="entry name" value="SGNH_hydro_sf"/>
</dbReference>
<accession>A0A0H5RW17</accession>
<dbReference type="PANTHER" id="PTHR14209:SF19">
    <property type="entry name" value="ISOAMYL ACETATE-HYDROLYZING ESTERASE 1 HOMOLOG"/>
    <property type="match status" value="1"/>
</dbReference>
<dbReference type="Pfam" id="PF13472">
    <property type="entry name" value="Lipase_GDSL_2"/>
    <property type="match status" value="1"/>
</dbReference>
<dbReference type="Gene3D" id="3.40.50.1110">
    <property type="entry name" value="SGNH hydrolase"/>
    <property type="match status" value="1"/>
</dbReference>
<sequence>MEGGNEFTIRRQIILVGDSITEQGTAPYGLTTLLADRYRRKADIVNRGYSGYNSRHMLDLVSNHKAAGAWKFSGLFIVWLGANDASKPHPDESANQHVPLIHFRENLQTLVQLLSEGGKHPILLLSPPPIDDVSYNKARAHTESFGLRNFETTSSYAAMVAELGLQMHCPVLDVFSNFANQNDWRR</sequence>
<protein>
    <recommendedName>
        <fullName evidence="1">SGNH hydrolase-type esterase domain-containing protein</fullName>
    </recommendedName>
</protein>
<dbReference type="SUPFAM" id="SSF52266">
    <property type="entry name" value="SGNH hydrolase"/>
    <property type="match status" value="1"/>
</dbReference>
<reference evidence="2" key="1">
    <citation type="submission" date="2015-04" db="EMBL/GenBank/DDBJ databases">
        <title>The genome sequence of the plant pathogenic Rhizarian Plasmodiophora brassicae reveals insights in its biotrophic life cycle and the origin of chitin synthesis.</title>
        <authorList>
            <person name="Schwelm A."/>
            <person name="Fogelqvist J."/>
            <person name="Knaust A."/>
            <person name="Julke S."/>
            <person name="Lilja T."/>
            <person name="Dhandapani V."/>
            <person name="Bonilla-Rosso G."/>
            <person name="Karlsson M."/>
            <person name="Shevchenko A."/>
            <person name="Choi S.R."/>
            <person name="Kim H.G."/>
            <person name="Park J.Y."/>
            <person name="Lim Y.P."/>
            <person name="Ludwig-Muller J."/>
            <person name="Dixelius C."/>
        </authorList>
    </citation>
    <scope>NUCLEOTIDE SEQUENCE</scope>
    <source>
        <tissue evidence="2">Potato root galls</tissue>
    </source>
</reference>
<name>A0A0H5RW17_9EUKA</name>
<evidence type="ECO:0000313" key="2">
    <source>
        <dbReference type="EMBL" id="CRZ12949.1"/>
    </source>
</evidence>
<dbReference type="InterPro" id="IPR013830">
    <property type="entry name" value="SGNH_hydro"/>
</dbReference>
<proteinExistence type="predicted"/>
<evidence type="ECO:0000259" key="1">
    <source>
        <dbReference type="Pfam" id="PF13472"/>
    </source>
</evidence>
<feature type="domain" description="SGNH hydrolase-type esterase" evidence="1">
    <location>
        <begin position="16"/>
        <end position="185"/>
    </location>
</feature>